<evidence type="ECO:0000256" key="5">
    <source>
        <dbReference type="ARBA" id="ARBA00022490"/>
    </source>
</evidence>
<dbReference type="Gene3D" id="3.10.129.10">
    <property type="entry name" value="Hotdog Thioesterase"/>
    <property type="match status" value="1"/>
</dbReference>
<dbReference type="InterPro" id="IPR029069">
    <property type="entry name" value="HotDog_dom_sf"/>
</dbReference>
<dbReference type="EMBL" id="FXTP01000001">
    <property type="protein sequence ID" value="SMO38203.1"/>
    <property type="molecule type" value="Genomic_DNA"/>
</dbReference>
<protein>
    <recommendedName>
        <fullName evidence="17">Acyl-coenzyme A thioesterase THEM4</fullName>
        <ecNumber evidence="16">3.1.2.2</ecNumber>
    </recommendedName>
    <alternativeName>
        <fullName evidence="18">Thioesterase superfamily member 4</fullName>
    </alternativeName>
</protein>
<dbReference type="Proteomes" id="UP000317557">
    <property type="component" value="Unassembled WGS sequence"/>
</dbReference>
<dbReference type="GO" id="GO:0006631">
    <property type="term" value="P:fatty acid metabolic process"/>
    <property type="evidence" value="ECO:0007669"/>
    <property type="project" value="UniProtKB-KW"/>
</dbReference>
<evidence type="ECO:0000256" key="21">
    <source>
        <dbReference type="ARBA" id="ARBA00047969"/>
    </source>
</evidence>
<keyword evidence="12" id="KW-0966">Cell projection</keyword>
<comment type="catalytic activity">
    <reaction evidence="21">
        <text>decanoyl-CoA + H2O = decanoate + CoA + H(+)</text>
        <dbReference type="Rhea" id="RHEA:40059"/>
        <dbReference type="ChEBI" id="CHEBI:15377"/>
        <dbReference type="ChEBI" id="CHEBI:15378"/>
        <dbReference type="ChEBI" id="CHEBI:27689"/>
        <dbReference type="ChEBI" id="CHEBI:57287"/>
        <dbReference type="ChEBI" id="CHEBI:61430"/>
    </reaction>
    <physiologicalReaction direction="left-to-right" evidence="21">
        <dbReference type="Rhea" id="RHEA:40060"/>
    </physiologicalReaction>
</comment>
<comment type="similarity">
    <text evidence="15">Belongs to the THEM4/THEM5 thioesterase family.</text>
</comment>
<dbReference type="EC" id="3.1.2.2" evidence="16"/>
<keyword evidence="8" id="KW-0276">Fatty acid metabolism</keyword>
<evidence type="ECO:0000256" key="8">
    <source>
        <dbReference type="ARBA" id="ARBA00022832"/>
    </source>
</evidence>
<evidence type="ECO:0000256" key="20">
    <source>
        <dbReference type="ARBA" id="ARBA00047734"/>
    </source>
</evidence>
<comment type="catalytic activity">
    <reaction evidence="19">
        <text>octanoyl-CoA + H2O = octanoate + CoA + H(+)</text>
        <dbReference type="Rhea" id="RHEA:30143"/>
        <dbReference type="ChEBI" id="CHEBI:15377"/>
        <dbReference type="ChEBI" id="CHEBI:15378"/>
        <dbReference type="ChEBI" id="CHEBI:25646"/>
        <dbReference type="ChEBI" id="CHEBI:57287"/>
        <dbReference type="ChEBI" id="CHEBI:57386"/>
    </reaction>
    <physiologicalReaction direction="left-to-right" evidence="19">
        <dbReference type="Rhea" id="RHEA:30144"/>
    </physiologicalReaction>
</comment>
<keyword evidence="6" id="KW-0053">Apoptosis</keyword>
<comment type="catalytic activity">
    <reaction evidence="14">
        <text>(9Z)-octadecenoyl-CoA + H2O = (9Z)-octadecenoate + CoA + H(+)</text>
        <dbReference type="Rhea" id="RHEA:40139"/>
        <dbReference type="ChEBI" id="CHEBI:15377"/>
        <dbReference type="ChEBI" id="CHEBI:15378"/>
        <dbReference type="ChEBI" id="CHEBI:30823"/>
        <dbReference type="ChEBI" id="CHEBI:57287"/>
        <dbReference type="ChEBI" id="CHEBI:57387"/>
    </reaction>
    <physiologicalReaction direction="left-to-right" evidence="14">
        <dbReference type="Rhea" id="RHEA:40140"/>
    </physiologicalReaction>
</comment>
<evidence type="ECO:0000256" key="2">
    <source>
        <dbReference type="ARBA" id="ARBA00004496"/>
    </source>
</evidence>
<comment type="catalytic activity">
    <reaction evidence="20">
        <text>hexadecanoyl-CoA + H2O = hexadecanoate + CoA + H(+)</text>
        <dbReference type="Rhea" id="RHEA:16645"/>
        <dbReference type="ChEBI" id="CHEBI:7896"/>
        <dbReference type="ChEBI" id="CHEBI:15377"/>
        <dbReference type="ChEBI" id="CHEBI:15378"/>
        <dbReference type="ChEBI" id="CHEBI:57287"/>
        <dbReference type="ChEBI" id="CHEBI:57379"/>
        <dbReference type="EC" id="3.1.2.2"/>
    </reaction>
    <physiologicalReaction direction="left-to-right" evidence="20">
        <dbReference type="Rhea" id="RHEA:16646"/>
    </physiologicalReaction>
</comment>
<organism evidence="25 26">
    <name type="scientific">Gracilimonas mengyeensis</name>
    <dbReference type="NCBI Taxonomy" id="1302730"/>
    <lineage>
        <taxon>Bacteria</taxon>
        <taxon>Pseudomonadati</taxon>
        <taxon>Balneolota</taxon>
        <taxon>Balneolia</taxon>
        <taxon>Balneolales</taxon>
        <taxon>Balneolaceae</taxon>
        <taxon>Gracilimonas</taxon>
    </lineage>
</organism>
<evidence type="ECO:0000256" key="17">
    <source>
        <dbReference type="ARBA" id="ARBA00040123"/>
    </source>
</evidence>
<comment type="catalytic activity">
    <reaction evidence="23">
        <text>tetradecanoyl-CoA + H2O = tetradecanoate + CoA + H(+)</text>
        <dbReference type="Rhea" id="RHEA:40119"/>
        <dbReference type="ChEBI" id="CHEBI:15377"/>
        <dbReference type="ChEBI" id="CHEBI:15378"/>
        <dbReference type="ChEBI" id="CHEBI:30807"/>
        <dbReference type="ChEBI" id="CHEBI:57287"/>
        <dbReference type="ChEBI" id="CHEBI:57385"/>
    </reaction>
    <physiologicalReaction direction="left-to-right" evidence="23">
        <dbReference type="Rhea" id="RHEA:40120"/>
    </physiologicalReaction>
</comment>
<comment type="subcellular location">
    <subcellularLocation>
        <location evidence="3">Cell projection</location>
        <location evidence="3">Ruffle membrane</location>
    </subcellularLocation>
    <subcellularLocation>
        <location evidence="2">Cytoplasm</location>
    </subcellularLocation>
    <subcellularLocation>
        <location evidence="1">Membrane</location>
        <topology evidence="1">Peripheral membrane protein</topology>
    </subcellularLocation>
</comment>
<evidence type="ECO:0000256" key="19">
    <source>
        <dbReference type="ARBA" id="ARBA00047588"/>
    </source>
</evidence>
<evidence type="ECO:0000256" key="7">
    <source>
        <dbReference type="ARBA" id="ARBA00022801"/>
    </source>
</evidence>
<keyword evidence="9" id="KW-0809">Transit peptide</keyword>
<dbReference type="Pfam" id="PF03061">
    <property type="entry name" value="4HBT"/>
    <property type="match status" value="1"/>
</dbReference>
<keyword evidence="5" id="KW-0963">Cytoplasm</keyword>
<evidence type="ECO:0000256" key="1">
    <source>
        <dbReference type="ARBA" id="ARBA00004170"/>
    </source>
</evidence>
<dbReference type="PANTHER" id="PTHR12418:SF19">
    <property type="entry name" value="ACYL-COENZYME A THIOESTERASE THEM4"/>
    <property type="match status" value="1"/>
</dbReference>
<reference evidence="25 26" key="1">
    <citation type="submission" date="2017-05" db="EMBL/GenBank/DDBJ databases">
        <authorList>
            <person name="Varghese N."/>
            <person name="Submissions S."/>
        </authorList>
    </citation>
    <scope>NUCLEOTIDE SEQUENCE [LARGE SCALE GENOMIC DNA]</scope>
    <source>
        <strain evidence="25 26">DSM 21985</strain>
    </source>
</reference>
<evidence type="ECO:0000256" key="23">
    <source>
        <dbReference type="ARBA" id="ARBA00048180"/>
    </source>
</evidence>
<dbReference type="OrthoDB" id="9806185at2"/>
<evidence type="ECO:0000256" key="22">
    <source>
        <dbReference type="ARBA" id="ARBA00048074"/>
    </source>
</evidence>
<proteinExistence type="inferred from homology"/>
<dbReference type="GO" id="GO:0016020">
    <property type="term" value="C:membrane"/>
    <property type="evidence" value="ECO:0007669"/>
    <property type="project" value="UniProtKB-SubCell"/>
</dbReference>
<evidence type="ECO:0000256" key="3">
    <source>
        <dbReference type="ARBA" id="ARBA00004632"/>
    </source>
</evidence>
<evidence type="ECO:0000256" key="10">
    <source>
        <dbReference type="ARBA" id="ARBA00023098"/>
    </source>
</evidence>
<dbReference type="SUPFAM" id="SSF54637">
    <property type="entry name" value="Thioesterase/thiol ester dehydrase-isomerase"/>
    <property type="match status" value="1"/>
</dbReference>
<keyword evidence="26" id="KW-1185">Reference proteome</keyword>
<name>A0A521ATQ0_9BACT</name>
<evidence type="ECO:0000256" key="4">
    <source>
        <dbReference type="ARBA" id="ARBA00022475"/>
    </source>
</evidence>
<evidence type="ECO:0000256" key="18">
    <source>
        <dbReference type="ARBA" id="ARBA00043210"/>
    </source>
</evidence>
<evidence type="ECO:0000259" key="24">
    <source>
        <dbReference type="Pfam" id="PF03061"/>
    </source>
</evidence>
<dbReference type="InterPro" id="IPR052365">
    <property type="entry name" value="THEM4/THEM5_acyl-CoA_thioest"/>
</dbReference>
<dbReference type="GO" id="GO:0005737">
    <property type="term" value="C:cytoplasm"/>
    <property type="evidence" value="ECO:0007669"/>
    <property type="project" value="UniProtKB-SubCell"/>
</dbReference>
<accession>A0A521ATQ0</accession>
<keyword evidence="4" id="KW-1003">Cell membrane</keyword>
<evidence type="ECO:0000313" key="26">
    <source>
        <dbReference type="Proteomes" id="UP000317557"/>
    </source>
</evidence>
<dbReference type="GO" id="GO:0016790">
    <property type="term" value="F:thiolester hydrolase activity"/>
    <property type="evidence" value="ECO:0007669"/>
    <property type="project" value="UniProtKB-ARBA"/>
</dbReference>
<evidence type="ECO:0000256" key="6">
    <source>
        <dbReference type="ARBA" id="ARBA00022703"/>
    </source>
</evidence>
<evidence type="ECO:0000256" key="13">
    <source>
        <dbReference type="ARBA" id="ARBA00035852"/>
    </source>
</evidence>
<feature type="domain" description="Thioesterase" evidence="24">
    <location>
        <begin position="66"/>
        <end position="134"/>
    </location>
</feature>
<evidence type="ECO:0000256" key="16">
    <source>
        <dbReference type="ARBA" id="ARBA00038848"/>
    </source>
</evidence>
<evidence type="ECO:0000256" key="15">
    <source>
        <dbReference type="ARBA" id="ARBA00038456"/>
    </source>
</evidence>
<comment type="catalytic activity">
    <reaction evidence="22">
        <text>dodecanoyl-CoA + H2O = dodecanoate + CoA + H(+)</text>
        <dbReference type="Rhea" id="RHEA:30135"/>
        <dbReference type="ChEBI" id="CHEBI:15377"/>
        <dbReference type="ChEBI" id="CHEBI:15378"/>
        <dbReference type="ChEBI" id="CHEBI:18262"/>
        <dbReference type="ChEBI" id="CHEBI:57287"/>
        <dbReference type="ChEBI" id="CHEBI:57375"/>
    </reaction>
    <physiologicalReaction direction="left-to-right" evidence="22">
        <dbReference type="Rhea" id="RHEA:30136"/>
    </physiologicalReaction>
</comment>
<sequence>MSLASTLSPANELQEELSRLKKEYHRNCMFAKYPPVKTLDFSFNDDGALTGKATFGKEHQSYDHRVHGGLIAAIVDAGMTQCLMGHSIIAYTVDLAVRYYEPVVLHRETQFEIKLTDCKRDRIFWLDCIITQDGITKAKATSRFFGQPEEFI</sequence>
<evidence type="ECO:0000313" key="25">
    <source>
        <dbReference type="EMBL" id="SMO38203.1"/>
    </source>
</evidence>
<gene>
    <name evidence="25" type="ORF">SAMN06265219_101369</name>
</gene>
<evidence type="ECO:0000256" key="9">
    <source>
        <dbReference type="ARBA" id="ARBA00022946"/>
    </source>
</evidence>
<evidence type="ECO:0000256" key="12">
    <source>
        <dbReference type="ARBA" id="ARBA00023273"/>
    </source>
</evidence>
<keyword evidence="11" id="KW-0472">Membrane</keyword>
<keyword evidence="10" id="KW-0443">Lipid metabolism</keyword>
<comment type="catalytic activity">
    <reaction evidence="13">
        <text>(5Z,8Z,11Z,14Z)-eicosatetraenoyl-CoA + H2O = (5Z,8Z,11Z,14Z)-eicosatetraenoate + CoA + H(+)</text>
        <dbReference type="Rhea" id="RHEA:40151"/>
        <dbReference type="ChEBI" id="CHEBI:15377"/>
        <dbReference type="ChEBI" id="CHEBI:15378"/>
        <dbReference type="ChEBI" id="CHEBI:32395"/>
        <dbReference type="ChEBI" id="CHEBI:57287"/>
        <dbReference type="ChEBI" id="CHEBI:57368"/>
    </reaction>
    <physiologicalReaction direction="left-to-right" evidence="13">
        <dbReference type="Rhea" id="RHEA:40152"/>
    </physiologicalReaction>
</comment>
<dbReference type="PANTHER" id="PTHR12418">
    <property type="entry name" value="ACYL-COENZYME A THIOESTERASE THEM4"/>
    <property type="match status" value="1"/>
</dbReference>
<evidence type="ECO:0000256" key="14">
    <source>
        <dbReference type="ARBA" id="ARBA00037002"/>
    </source>
</evidence>
<keyword evidence="7" id="KW-0378">Hydrolase</keyword>
<dbReference type="InterPro" id="IPR006683">
    <property type="entry name" value="Thioestr_dom"/>
</dbReference>
<dbReference type="RefSeq" id="WP_142452877.1">
    <property type="nucleotide sequence ID" value="NZ_FXTP01000001.1"/>
</dbReference>
<evidence type="ECO:0000256" key="11">
    <source>
        <dbReference type="ARBA" id="ARBA00023136"/>
    </source>
</evidence>
<dbReference type="AlphaFoldDB" id="A0A521ATQ0"/>